<reference evidence="5" key="2">
    <citation type="submission" date="2025-08" db="UniProtKB">
        <authorList>
            <consortium name="Ensembl"/>
        </authorList>
    </citation>
    <scope>IDENTIFICATION</scope>
    <source>
        <strain evidence="5">Hd-rR</strain>
    </source>
</reference>
<dbReference type="AlphaFoldDB" id="A0A3B3IGW7"/>
<dbReference type="InParanoid" id="A0A3B3IGW7"/>
<evidence type="ECO:0000256" key="3">
    <source>
        <dbReference type="SAM" id="Phobius"/>
    </source>
</evidence>
<evidence type="ECO:0000259" key="4">
    <source>
        <dbReference type="Pfam" id="PF01007"/>
    </source>
</evidence>
<sequence length="269" mass="29939">MLSRKGLIPDDYLLTRLAEDVLQPKFRAKQGKARFVAKNGACNVAHTNIREQGRFLQDVFTTLVDLKWLHTLVIFTMSFLCSWLLFGMIWWLVAFAHAGMDPAPPPTIDRFKCGLRAPPPPPELMETFALFLEAGGACRPRMTLLQPWLCQSSPQRGGHPQGRVGDPQERGGGDWSPTVRITDTEVQRGGTVSPLDPISGSAYDRTGCCPSRRRQACFWVEWKPPPGRPPGRLGQSGSSSGTGFPSGKDERHPAKKQHRRNHTPPHNSR</sequence>
<dbReference type="PANTHER" id="PTHR11767">
    <property type="entry name" value="INWARD RECTIFIER POTASSIUM CHANNEL"/>
    <property type="match status" value="1"/>
</dbReference>
<name>A0A3B3IGW7_ORYLA</name>
<dbReference type="GeneTree" id="ENSGT01140000282491"/>
<evidence type="ECO:0000313" key="5">
    <source>
        <dbReference type="Ensembl" id="ENSORLP00000042977.1"/>
    </source>
</evidence>
<comment type="subcellular location">
    <subcellularLocation>
        <location evidence="1">Membrane</location>
        <topology evidence="1">Multi-pass membrane protein</topology>
    </subcellularLocation>
</comment>
<evidence type="ECO:0000313" key="6">
    <source>
        <dbReference type="Proteomes" id="UP000001038"/>
    </source>
</evidence>
<dbReference type="InterPro" id="IPR013518">
    <property type="entry name" value="K_chnl_inward-rec_Kir_cyto"/>
</dbReference>
<dbReference type="Bgee" id="ENSORLG00000028767">
    <property type="expression patterns" value="Expressed in muscle tissue and 7 other cell types or tissues"/>
</dbReference>
<accession>A0A3B3IGW7</accession>
<comment type="similarity">
    <text evidence="1">Belongs to the inward rectifier-type potassium channel (TC 1.A.2.1) family.</text>
</comment>
<dbReference type="STRING" id="8090.ENSORLP00000042977"/>
<keyword evidence="1" id="KW-0407">Ion channel</keyword>
<dbReference type="InterPro" id="IPR040445">
    <property type="entry name" value="Kir_TM"/>
</dbReference>
<evidence type="ECO:0000256" key="2">
    <source>
        <dbReference type="SAM" id="MobiDB-lite"/>
    </source>
</evidence>
<feature type="compositionally biased region" description="Low complexity" evidence="2">
    <location>
        <begin position="230"/>
        <end position="246"/>
    </location>
</feature>
<keyword evidence="1" id="KW-0406">Ion transport</keyword>
<proteinExistence type="inferred from homology"/>
<keyword evidence="6" id="KW-1185">Reference proteome</keyword>
<feature type="domain" description="Potassium channel inwardly rectifying transmembrane" evidence="4">
    <location>
        <begin position="36"/>
        <end position="101"/>
    </location>
</feature>
<dbReference type="Gene3D" id="2.60.40.1400">
    <property type="entry name" value="G protein-activated inward rectifier potassium channel 1"/>
    <property type="match status" value="1"/>
</dbReference>
<dbReference type="SUPFAM" id="SSF81324">
    <property type="entry name" value="Voltage-gated potassium channels"/>
    <property type="match status" value="1"/>
</dbReference>
<dbReference type="Ensembl" id="ENSORLT00000030944.1">
    <property type="protein sequence ID" value="ENSORLP00000042977.1"/>
    <property type="gene ID" value="ENSORLG00000028767.1"/>
</dbReference>
<reference evidence="5" key="3">
    <citation type="submission" date="2025-09" db="UniProtKB">
        <authorList>
            <consortium name="Ensembl"/>
        </authorList>
    </citation>
    <scope>IDENTIFICATION</scope>
    <source>
        <strain evidence="5">Hd-rR</strain>
    </source>
</reference>
<dbReference type="Proteomes" id="UP000001038">
    <property type="component" value="Chromosome 6"/>
</dbReference>
<evidence type="ECO:0000256" key="1">
    <source>
        <dbReference type="RuleBase" id="RU003822"/>
    </source>
</evidence>
<feature type="region of interest" description="Disordered" evidence="2">
    <location>
        <begin position="221"/>
        <end position="269"/>
    </location>
</feature>
<feature type="region of interest" description="Disordered" evidence="2">
    <location>
        <begin position="153"/>
        <end position="203"/>
    </location>
</feature>
<feature type="transmembrane region" description="Helical" evidence="3">
    <location>
        <begin position="68"/>
        <end position="93"/>
    </location>
</feature>
<keyword evidence="1" id="KW-0851">Voltage-gated channel</keyword>
<keyword evidence="1" id="KW-0630">Potassium</keyword>
<keyword evidence="1" id="KW-0813">Transport</keyword>
<feature type="compositionally biased region" description="Basic residues" evidence="2">
    <location>
        <begin position="253"/>
        <end position="269"/>
    </location>
</feature>
<protein>
    <recommendedName>
        <fullName evidence="4">Potassium channel inwardly rectifying transmembrane domain-containing protein</fullName>
    </recommendedName>
</protein>
<dbReference type="PANTHER" id="PTHR11767:SF44">
    <property type="entry name" value="ATP-SENSITIVE INWARD RECTIFIER POTASSIUM CHANNEL 11"/>
    <property type="match status" value="1"/>
</dbReference>
<dbReference type="GO" id="GO:0034702">
    <property type="term" value="C:monoatomic ion channel complex"/>
    <property type="evidence" value="ECO:0007669"/>
    <property type="project" value="UniProtKB-KW"/>
</dbReference>
<dbReference type="InterPro" id="IPR016449">
    <property type="entry name" value="K_chnl_inward-rec_Kir"/>
</dbReference>
<organism evidence="5 6">
    <name type="scientific">Oryzias latipes</name>
    <name type="common">Japanese rice fish</name>
    <name type="synonym">Japanese killifish</name>
    <dbReference type="NCBI Taxonomy" id="8090"/>
    <lineage>
        <taxon>Eukaryota</taxon>
        <taxon>Metazoa</taxon>
        <taxon>Chordata</taxon>
        <taxon>Craniata</taxon>
        <taxon>Vertebrata</taxon>
        <taxon>Euteleostomi</taxon>
        <taxon>Actinopterygii</taxon>
        <taxon>Neopterygii</taxon>
        <taxon>Teleostei</taxon>
        <taxon>Neoteleostei</taxon>
        <taxon>Acanthomorphata</taxon>
        <taxon>Ovalentaria</taxon>
        <taxon>Atherinomorphae</taxon>
        <taxon>Beloniformes</taxon>
        <taxon>Adrianichthyidae</taxon>
        <taxon>Oryziinae</taxon>
        <taxon>Oryzias</taxon>
    </lineage>
</organism>
<keyword evidence="1 3" id="KW-0812">Transmembrane</keyword>
<reference evidence="5 6" key="1">
    <citation type="journal article" date="2007" name="Nature">
        <title>The medaka draft genome and insights into vertebrate genome evolution.</title>
        <authorList>
            <person name="Kasahara M."/>
            <person name="Naruse K."/>
            <person name="Sasaki S."/>
            <person name="Nakatani Y."/>
            <person name="Qu W."/>
            <person name="Ahsan B."/>
            <person name="Yamada T."/>
            <person name="Nagayasu Y."/>
            <person name="Doi K."/>
            <person name="Kasai Y."/>
            <person name="Jindo T."/>
            <person name="Kobayashi D."/>
            <person name="Shimada A."/>
            <person name="Toyoda A."/>
            <person name="Kuroki Y."/>
            <person name="Fujiyama A."/>
            <person name="Sasaki T."/>
            <person name="Shimizu A."/>
            <person name="Asakawa S."/>
            <person name="Shimizu N."/>
            <person name="Hashimoto S."/>
            <person name="Yang J."/>
            <person name="Lee Y."/>
            <person name="Matsushima K."/>
            <person name="Sugano S."/>
            <person name="Sakaizumi M."/>
            <person name="Narita T."/>
            <person name="Ohishi K."/>
            <person name="Haga S."/>
            <person name="Ohta F."/>
            <person name="Nomoto H."/>
            <person name="Nogata K."/>
            <person name="Morishita T."/>
            <person name="Endo T."/>
            <person name="Shin-I T."/>
            <person name="Takeda H."/>
            <person name="Morishita S."/>
            <person name="Kohara Y."/>
        </authorList>
    </citation>
    <scope>NUCLEOTIDE SEQUENCE [LARGE SCALE GENOMIC DNA]</scope>
    <source>
        <strain evidence="5 6">Hd-rR</strain>
    </source>
</reference>
<dbReference type="Pfam" id="PF01007">
    <property type="entry name" value="IRK"/>
    <property type="match status" value="1"/>
</dbReference>
<keyword evidence="3" id="KW-1133">Transmembrane helix</keyword>
<dbReference type="Gene3D" id="1.10.287.70">
    <property type="match status" value="1"/>
</dbReference>
<keyword evidence="1" id="KW-0633">Potassium transport</keyword>
<dbReference type="GO" id="GO:0005242">
    <property type="term" value="F:inward rectifier potassium channel activity"/>
    <property type="evidence" value="ECO:0007669"/>
    <property type="project" value="InterPro"/>
</dbReference>
<keyword evidence="3" id="KW-0472">Membrane</keyword>